<dbReference type="PANTHER" id="PTHR45228">
    <property type="entry name" value="CYCLIC DI-GMP PHOSPHODIESTERASE TM_0186-RELATED"/>
    <property type="match status" value="1"/>
</dbReference>
<organism evidence="2 3">
    <name type="scientific">Neptunomonas japonica JAMM 1380</name>
    <dbReference type="NCBI Taxonomy" id="1441457"/>
    <lineage>
        <taxon>Bacteria</taxon>
        <taxon>Pseudomonadati</taxon>
        <taxon>Pseudomonadota</taxon>
        <taxon>Gammaproteobacteria</taxon>
        <taxon>Oceanospirillales</taxon>
        <taxon>Oceanospirillaceae</taxon>
        <taxon>Neptunomonas</taxon>
    </lineage>
</organism>
<sequence length="369" mass="41477">MKNILIISQNAVGNQTIQDILCDYNVCIHEYFNPADLTTDTAMLIVDSSLLESSRELIKQCNCNHLKIPSILLSTDSIDNIRLITQATGFSDFLKAPLQPSTTLSKLKTHINLAEMVRSFDTKVTVPDTHENDLLAAQDAAILCLAAVARVRDHSTGNHILRTQHYVKALAEHLRYHPDYAHELDNDETIEVFYKTASLHDIGKVGIPDAILQKPGKLDSDEYEIMKRHPVHGYNAIRTAEHLLARELKGKAASFIKIAQQVTLSHHEKWDGSGYPQGLKNNEIPIVARLMAVADVYDAIISKRPYKKALEHYTASSIIQKGRGSFFDPNVVDAFLDLEDTFDKISYILEDYFPSKSDFSPHSCDELMF</sequence>
<dbReference type="GO" id="GO:0008081">
    <property type="term" value="F:phosphoric diester hydrolase activity"/>
    <property type="evidence" value="ECO:0007669"/>
    <property type="project" value="UniProtKB-ARBA"/>
</dbReference>
<dbReference type="Gene3D" id="1.10.3210.10">
    <property type="entry name" value="Hypothetical protein af1432"/>
    <property type="match status" value="1"/>
</dbReference>
<dbReference type="AlphaFoldDB" id="A0A7R6PPT2"/>
<dbReference type="CDD" id="cd00077">
    <property type="entry name" value="HDc"/>
    <property type="match status" value="1"/>
</dbReference>
<feature type="domain" description="HD-GYP" evidence="1">
    <location>
        <begin position="134"/>
        <end position="351"/>
    </location>
</feature>
<dbReference type="KEGG" id="njp:NEJAP_2441"/>
<accession>A0A7R6PPT2</accession>
<dbReference type="SUPFAM" id="SSF109604">
    <property type="entry name" value="HD-domain/PDEase-like"/>
    <property type="match status" value="1"/>
</dbReference>
<evidence type="ECO:0000313" key="2">
    <source>
        <dbReference type="EMBL" id="BBB30387.1"/>
    </source>
</evidence>
<dbReference type="InterPro" id="IPR052020">
    <property type="entry name" value="Cyclic_di-GMP/3'3'-cGAMP_PDE"/>
</dbReference>
<protein>
    <submittedName>
        <fullName evidence="2">Two-component system response regulator</fullName>
    </submittedName>
</protein>
<dbReference type="SMART" id="SM00471">
    <property type="entry name" value="HDc"/>
    <property type="match status" value="1"/>
</dbReference>
<dbReference type="InterPro" id="IPR037522">
    <property type="entry name" value="HD_GYP_dom"/>
</dbReference>
<reference evidence="2 3" key="1">
    <citation type="journal article" date="2008" name="Int. J. Syst. Evol. Microbiol.">
        <title>Neptunomonas japonica sp. nov., an Osedax japonicus symbiont-like bacterium isolated from sediment adjacent to sperm whale carcasses off Kagoshima, Japan.</title>
        <authorList>
            <person name="Miyazaki M."/>
            <person name="Nogi Y."/>
            <person name="Fujiwara Y."/>
            <person name="Kawato M."/>
            <person name="Kubokawa K."/>
            <person name="Horikoshi K."/>
        </authorList>
    </citation>
    <scope>NUCLEOTIDE SEQUENCE [LARGE SCALE GENOMIC DNA]</scope>
    <source>
        <strain evidence="2 3">JAMM 1380</strain>
    </source>
</reference>
<dbReference type="PANTHER" id="PTHR45228:SF5">
    <property type="entry name" value="CYCLIC DI-GMP PHOSPHODIESTERASE VC_1348-RELATED"/>
    <property type="match status" value="1"/>
</dbReference>
<dbReference type="EMBL" id="AP014546">
    <property type="protein sequence ID" value="BBB30387.1"/>
    <property type="molecule type" value="Genomic_DNA"/>
</dbReference>
<proteinExistence type="predicted"/>
<dbReference type="Pfam" id="PF13487">
    <property type="entry name" value="HD_5"/>
    <property type="match status" value="1"/>
</dbReference>
<dbReference type="Proteomes" id="UP000595332">
    <property type="component" value="Chromosome"/>
</dbReference>
<dbReference type="InterPro" id="IPR003607">
    <property type="entry name" value="HD/PDEase_dom"/>
</dbReference>
<gene>
    <name evidence="2" type="ORF">NEJAP_2441</name>
</gene>
<name>A0A7R6PPT2_9GAMM</name>
<keyword evidence="3" id="KW-1185">Reference proteome</keyword>
<evidence type="ECO:0000259" key="1">
    <source>
        <dbReference type="PROSITE" id="PS51832"/>
    </source>
</evidence>
<dbReference type="RefSeq" id="WP_201347578.1">
    <property type="nucleotide sequence ID" value="NZ_AP014546.1"/>
</dbReference>
<dbReference type="PROSITE" id="PS51832">
    <property type="entry name" value="HD_GYP"/>
    <property type="match status" value="1"/>
</dbReference>
<evidence type="ECO:0000313" key="3">
    <source>
        <dbReference type="Proteomes" id="UP000595332"/>
    </source>
</evidence>